<accession>A0A4R1XHA2</accession>
<comment type="cofactor">
    <cofactor evidence="11">
        <name>Zn(2+)</name>
        <dbReference type="ChEBI" id="CHEBI:29105"/>
    </cofactor>
    <text evidence="11">Binds 1 zinc ion per subunit.</text>
</comment>
<evidence type="ECO:0000256" key="1">
    <source>
        <dbReference type="ARBA" id="ARBA00004651"/>
    </source>
</evidence>
<keyword evidence="9 11" id="KW-0482">Metalloprotease</keyword>
<comment type="caution">
    <text evidence="14">The sequence shown here is derived from an EMBL/GenBank/DDBJ whole genome shotgun (WGS) entry which is preliminary data.</text>
</comment>
<evidence type="ECO:0000256" key="12">
    <source>
        <dbReference type="SAM" id="Phobius"/>
    </source>
</evidence>
<feature type="transmembrane region" description="Helical" evidence="12">
    <location>
        <begin position="305"/>
        <end position="325"/>
    </location>
</feature>
<comment type="similarity">
    <text evidence="11">Belongs to the peptidase M48 family.</text>
</comment>
<keyword evidence="5" id="KW-0479">Metal-binding</keyword>
<name>A0A4R1XHA2_ACICA</name>
<keyword evidence="2" id="KW-1003">Cell membrane</keyword>
<dbReference type="CDD" id="cd07335">
    <property type="entry name" value="M48B_HtpX_like"/>
    <property type="match status" value="1"/>
</dbReference>
<feature type="transmembrane region" description="Helical" evidence="12">
    <location>
        <begin position="267"/>
        <end position="285"/>
    </location>
</feature>
<organism evidence="14 15">
    <name type="scientific">Acinetobacter calcoaceticus</name>
    <dbReference type="NCBI Taxonomy" id="471"/>
    <lineage>
        <taxon>Bacteria</taxon>
        <taxon>Pseudomonadati</taxon>
        <taxon>Pseudomonadota</taxon>
        <taxon>Gammaproteobacteria</taxon>
        <taxon>Moraxellales</taxon>
        <taxon>Moraxellaceae</taxon>
        <taxon>Acinetobacter</taxon>
        <taxon>Acinetobacter calcoaceticus/baumannii complex</taxon>
    </lineage>
</organism>
<evidence type="ECO:0000256" key="11">
    <source>
        <dbReference type="RuleBase" id="RU003983"/>
    </source>
</evidence>
<reference evidence="14 15" key="1">
    <citation type="submission" date="2019-03" db="EMBL/GenBank/DDBJ databases">
        <title>Genomic analyses of the natural microbiome of Caenorhabditis elegans.</title>
        <authorList>
            <person name="Samuel B."/>
        </authorList>
    </citation>
    <scope>NUCLEOTIDE SEQUENCE [LARGE SCALE GENOMIC DNA]</scope>
    <source>
        <strain evidence="14 15">JUb89</strain>
    </source>
</reference>
<keyword evidence="10 12" id="KW-0472">Membrane</keyword>
<dbReference type="GO" id="GO:0006508">
    <property type="term" value="P:proteolysis"/>
    <property type="evidence" value="ECO:0007669"/>
    <property type="project" value="UniProtKB-KW"/>
</dbReference>
<dbReference type="AlphaFoldDB" id="A0A4R1XHA2"/>
<evidence type="ECO:0000256" key="5">
    <source>
        <dbReference type="ARBA" id="ARBA00022723"/>
    </source>
</evidence>
<dbReference type="GO" id="GO:0046872">
    <property type="term" value="F:metal ion binding"/>
    <property type="evidence" value="ECO:0007669"/>
    <property type="project" value="UniProtKB-KW"/>
</dbReference>
<feature type="domain" description="Peptidase M48" evidence="13">
    <location>
        <begin position="192"/>
        <end position="399"/>
    </location>
</feature>
<evidence type="ECO:0000256" key="4">
    <source>
        <dbReference type="ARBA" id="ARBA00022692"/>
    </source>
</evidence>
<dbReference type="GO" id="GO:0004222">
    <property type="term" value="F:metalloendopeptidase activity"/>
    <property type="evidence" value="ECO:0007669"/>
    <property type="project" value="InterPro"/>
</dbReference>
<dbReference type="GO" id="GO:0005886">
    <property type="term" value="C:plasma membrane"/>
    <property type="evidence" value="ECO:0007669"/>
    <property type="project" value="UniProtKB-SubCell"/>
</dbReference>
<evidence type="ECO:0000256" key="2">
    <source>
        <dbReference type="ARBA" id="ARBA00022475"/>
    </source>
</evidence>
<keyword evidence="4 12" id="KW-0812">Transmembrane</keyword>
<evidence type="ECO:0000256" key="10">
    <source>
        <dbReference type="ARBA" id="ARBA00023136"/>
    </source>
</evidence>
<evidence type="ECO:0000313" key="15">
    <source>
        <dbReference type="Proteomes" id="UP000294963"/>
    </source>
</evidence>
<comment type="subcellular location">
    <subcellularLocation>
        <location evidence="1">Cell membrane</location>
        <topology evidence="1">Multi-pass membrane protein</topology>
    </subcellularLocation>
</comment>
<dbReference type="InterPro" id="IPR050083">
    <property type="entry name" value="HtpX_protease"/>
</dbReference>
<dbReference type="Gene3D" id="3.30.2010.10">
    <property type="entry name" value="Metalloproteases ('zincins'), catalytic domain"/>
    <property type="match status" value="1"/>
</dbReference>
<sequence>MQTYQVDYHGEVLDIIQVCKRVIVANSGKIRTVDSNNGVMTCTFTYGINLNGLKMSLRFNQSEPNYGQIFITAEFTNSADFTGIADKKAGELAEKINQQLQSPESFSSTYGISDVVLGLNQVKKTSILSWTIIVLIGLAISAIPTGFGIVLVPLVGLVGAVIGLPFSRWLAKRAHQVVTIERHNNAHHDSFWLYDLVAELAQKADIPMPEVGIYESSDMNAFASGATPNSSVIAFSTALLEQMDIAEIQAVTAHEIGHIISNDMRGMALLSGLITSFILVFTLPLQGLRLINFFSNSTSIVVEVFLWAVKAVLAVVMTFLGSLIVKMYSRKREYKADAIASLLVGKEPMIRVLSKLAQETETIPIQQRGFNSFKISNSSNLSEIFSTHPSLEKRIQALEFETHSPF</sequence>
<evidence type="ECO:0000256" key="7">
    <source>
        <dbReference type="ARBA" id="ARBA00022833"/>
    </source>
</evidence>
<proteinExistence type="inferred from homology"/>
<protein>
    <submittedName>
        <fullName evidence="14">Zn-dependent protease with chaperone function</fullName>
    </submittedName>
</protein>
<dbReference type="OrthoDB" id="15218at2"/>
<keyword evidence="8 12" id="KW-1133">Transmembrane helix</keyword>
<dbReference type="Proteomes" id="UP000294963">
    <property type="component" value="Unassembled WGS sequence"/>
</dbReference>
<dbReference type="InterPro" id="IPR001915">
    <property type="entry name" value="Peptidase_M48"/>
</dbReference>
<keyword evidence="3 11" id="KW-0645">Protease</keyword>
<keyword evidence="6 11" id="KW-0378">Hydrolase</keyword>
<feature type="transmembrane region" description="Helical" evidence="12">
    <location>
        <begin position="149"/>
        <end position="166"/>
    </location>
</feature>
<gene>
    <name evidence="14" type="ORF">EC844_1258</name>
</gene>
<dbReference type="PANTHER" id="PTHR43221">
    <property type="entry name" value="PROTEASE HTPX"/>
    <property type="match status" value="1"/>
</dbReference>
<dbReference type="EMBL" id="SLVJ01000025">
    <property type="protein sequence ID" value="TCM62281.1"/>
    <property type="molecule type" value="Genomic_DNA"/>
</dbReference>
<dbReference type="PANTHER" id="PTHR43221:SF1">
    <property type="entry name" value="PROTEASE HTPX"/>
    <property type="match status" value="1"/>
</dbReference>
<keyword evidence="15" id="KW-1185">Reference proteome</keyword>
<keyword evidence="7 11" id="KW-0862">Zinc</keyword>
<evidence type="ECO:0000256" key="8">
    <source>
        <dbReference type="ARBA" id="ARBA00022989"/>
    </source>
</evidence>
<evidence type="ECO:0000259" key="13">
    <source>
        <dbReference type="Pfam" id="PF01435"/>
    </source>
</evidence>
<evidence type="ECO:0000313" key="14">
    <source>
        <dbReference type="EMBL" id="TCM62281.1"/>
    </source>
</evidence>
<feature type="transmembrane region" description="Helical" evidence="12">
    <location>
        <begin position="127"/>
        <end position="143"/>
    </location>
</feature>
<dbReference type="Pfam" id="PF01435">
    <property type="entry name" value="Peptidase_M48"/>
    <property type="match status" value="1"/>
</dbReference>
<evidence type="ECO:0000256" key="6">
    <source>
        <dbReference type="ARBA" id="ARBA00022801"/>
    </source>
</evidence>
<evidence type="ECO:0000256" key="9">
    <source>
        <dbReference type="ARBA" id="ARBA00023049"/>
    </source>
</evidence>
<evidence type="ECO:0000256" key="3">
    <source>
        <dbReference type="ARBA" id="ARBA00022670"/>
    </source>
</evidence>